<evidence type="ECO:0000313" key="2">
    <source>
        <dbReference type="EMBL" id="CAE7599414.1"/>
    </source>
</evidence>
<comment type="caution">
    <text evidence="2">The sequence shown here is derived from an EMBL/GenBank/DDBJ whole genome shotgun (WGS) entry which is preliminary data.</text>
</comment>
<evidence type="ECO:0000313" key="3">
    <source>
        <dbReference type="Proteomes" id="UP000604046"/>
    </source>
</evidence>
<dbReference type="EMBL" id="CAJNDS010002793">
    <property type="protein sequence ID" value="CAE7599414.1"/>
    <property type="molecule type" value="Genomic_DNA"/>
</dbReference>
<sequence length="265" mass="29401">MRRRHAKSHALPTAASLTWLALASLAALTGGFSKADQGLNQNAQKNACHAVRAAFGILGWRSLMGFEALRGPDPGVALDFGRLESTPGAPEKPRSQMLQLAAQRTAPMLTDPNGGSDTAACCRSMRRGVASKPSALTIDAWLYRPRPGEEWDEWVAEGKKSPFLGPYVPSDPEAMYAEEWQGWEDFLGCILSFQEARLISRMLGLRSQEDWYAFVEDDPVRLRSLRLPALPSIYYKSEWKGYEDWLALPNETLFVPKGWTTEGSP</sequence>
<feature type="chain" id="PRO_5032602136" evidence="1">
    <location>
        <begin position="32"/>
        <end position="265"/>
    </location>
</feature>
<dbReference type="AlphaFoldDB" id="A0A812V5C4"/>
<keyword evidence="1" id="KW-0732">Signal</keyword>
<name>A0A812V5C4_9DINO</name>
<accession>A0A812V5C4</accession>
<dbReference type="OrthoDB" id="38343at2759"/>
<feature type="signal peptide" evidence="1">
    <location>
        <begin position="1"/>
        <end position="31"/>
    </location>
</feature>
<keyword evidence="3" id="KW-1185">Reference proteome</keyword>
<protein>
    <submittedName>
        <fullName evidence="2">Nadsyn1 protein</fullName>
    </submittedName>
</protein>
<evidence type="ECO:0000256" key="1">
    <source>
        <dbReference type="SAM" id="SignalP"/>
    </source>
</evidence>
<gene>
    <name evidence="2" type="primary">nadsyn1</name>
    <name evidence="2" type="ORF">SNAT2548_LOCUS34106</name>
</gene>
<reference evidence="2" key="1">
    <citation type="submission" date="2021-02" db="EMBL/GenBank/DDBJ databases">
        <authorList>
            <person name="Dougan E. K."/>
            <person name="Rhodes N."/>
            <person name="Thang M."/>
            <person name="Chan C."/>
        </authorList>
    </citation>
    <scope>NUCLEOTIDE SEQUENCE</scope>
</reference>
<organism evidence="2 3">
    <name type="scientific">Symbiodinium natans</name>
    <dbReference type="NCBI Taxonomy" id="878477"/>
    <lineage>
        <taxon>Eukaryota</taxon>
        <taxon>Sar</taxon>
        <taxon>Alveolata</taxon>
        <taxon>Dinophyceae</taxon>
        <taxon>Suessiales</taxon>
        <taxon>Symbiodiniaceae</taxon>
        <taxon>Symbiodinium</taxon>
    </lineage>
</organism>
<dbReference type="Proteomes" id="UP000604046">
    <property type="component" value="Unassembled WGS sequence"/>
</dbReference>
<proteinExistence type="predicted"/>